<protein>
    <submittedName>
        <fullName evidence="1">Pectin acetylesterase</fullName>
    </submittedName>
</protein>
<sequence length="425" mass="48489">MANNARLRALFWWRKWAKRDWAIAVVGFTIIIFVLTLFFDSGNDQDSSVALPANDLVDLTLLSNAKDKGAFCLDGSLPAYHFRKGFGSGSNNWLLHIEGGGWCNTIETCLFRQRTPLGSSNFMERQVPFSGILSSDPSQNPDFFNWNKVKIRYCDGASLAGHPESEFKNETKLFFRGQLIWEALMEEFLQLGMSNAKQAFLTGCSAGGLAALIHCDDFQECLPKHVAVKCLADASFFLDEFDVLGNRTMRSFYDEVFHLQGVAQSLDKNCLSRMEGSQCLFPQNFVKNIRTPVFIVNPAYDFWQIRNILVPDVSDPQHHWETCKLNIRNCNHNQMEVLHGFRSSLLHALSEFQQNQEGGMFINSCFIHCQTWIAETWNSPTSPRINDKTIAESVGDWYFNRRAVKQIDCPYPCNPTCYDMDFTQH</sequence>
<reference evidence="1 2" key="1">
    <citation type="journal article" date="2023" name="Science">
        <title>Complex scaffold remodeling in plant triterpene biosynthesis.</title>
        <authorList>
            <person name="De La Pena R."/>
            <person name="Hodgson H."/>
            <person name="Liu J.C."/>
            <person name="Stephenson M.J."/>
            <person name="Martin A.C."/>
            <person name="Owen C."/>
            <person name="Harkess A."/>
            <person name="Leebens-Mack J."/>
            <person name="Jimenez L.E."/>
            <person name="Osbourn A."/>
            <person name="Sattely E.S."/>
        </authorList>
    </citation>
    <scope>NUCLEOTIDE SEQUENCE [LARGE SCALE GENOMIC DNA]</scope>
    <source>
        <strain evidence="2">cv. JPN11</strain>
        <tissue evidence="1">Leaf</tissue>
    </source>
</reference>
<name>A0ACC1WZY0_MELAZ</name>
<organism evidence="1 2">
    <name type="scientific">Melia azedarach</name>
    <name type="common">Chinaberry tree</name>
    <dbReference type="NCBI Taxonomy" id="155640"/>
    <lineage>
        <taxon>Eukaryota</taxon>
        <taxon>Viridiplantae</taxon>
        <taxon>Streptophyta</taxon>
        <taxon>Embryophyta</taxon>
        <taxon>Tracheophyta</taxon>
        <taxon>Spermatophyta</taxon>
        <taxon>Magnoliopsida</taxon>
        <taxon>eudicotyledons</taxon>
        <taxon>Gunneridae</taxon>
        <taxon>Pentapetalae</taxon>
        <taxon>rosids</taxon>
        <taxon>malvids</taxon>
        <taxon>Sapindales</taxon>
        <taxon>Meliaceae</taxon>
        <taxon>Melia</taxon>
    </lineage>
</organism>
<accession>A0ACC1WZY0</accession>
<keyword evidence="2" id="KW-1185">Reference proteome</keyword>
<gene>
    <name evidence="1" type="ORF">OWV82_021561</name>
</gene>
<dbReference type="EMBL" id="CM051405">
    <property type="protein sequence ID" value="KAJ4704686.1"/>
    <property type="molecule type" value="Genomic_DNA"/>
</dbReference>
<evidence type="ECO:0000313" key="2">
    <source>
        <dbReference type="Proteomes" id="UP001164539"/>
    </source>
</evidence>
<dbReference type="Proteomes" id="UP001164539">
    <property type="component" value="Chromosome 12"/>
</dbReference>
<evidence type="ECO:0000313" key="1">
    <source>
        <dbReference type="EMBL" id="KAJ4704686.1"/>
    </source>
</evidence>
<comment type="caution">
    <text evidence="1">The sequence shown here is derived from an EMBL/GenBank/DDBJ whole genome shotgun (WGS) entry which is preliminary data.</text>
</comment>
<proteinExistence type="predicted"/>